<comment type="subcellular location">
    <subcellularLocation>
        <location evidence="1">Endoplasmic reticulum</location>
    </subcellularLocation>
</comment>
<feature type="domain" description="Sec39" evidence="7">
    <location>
        <begin position="11"/>
        <end position="828"/>
    </location>
</feature>
<feature type="compositionally biased region" description="Low complexity" evidence="5">
    <location>
        <begin position="961"/>
        <end position="973"/>
    </location>
</feature>
<dbReference type="PANTHER" id="PTHR40787:SF3">
    <property type="entry name" value="PROTEIN TRANSPORT PROTEIN SEC39"/>
    <property type="match status" value="1"/>
</dbReference>
<keyword evidence="2" id="KW-0813">Transport</keyword>
<feature type="region of interest" description="Disordered" evidence="5">
    <location>
        <begin position="1053"/>
        <end position="1075"/>
    </location>
</feature>
<dbReference type="PIR" id="T48805">
    <property type="entry name" value="T48805"/>
</dbReference>
<evidence type="ECO:0000256" key="6">
    <source>
        <dbReference type="SAM" id="SignalP"/>
    </source>
</evidence>
<feature type="signal peptide" evidence="6">
    <location>
        <begin position="1"/>
        <end position="21"/>
    </location>
</feature>
<organism evidence="8">
    <name type="scientific">Neurospora crassa</name>
    <dbReference type="NCBI Taxonomy" id="5141"/>
    <lineage>
        <taxon>Eukaryota</taxon>
        <taxon>Fungi</taxon>
        <taxon>Dikarya</taxon>
        <taxon>Ascomycota</taxon>
        <taxon>Pezizomycotina</taxon>
        <taxon>Sordariomycetes</taxon>
        <taxon>Sordariomycetidae</taxon>
        <taxon>Sordariales</taxon>
        <taxon>Sordariaceae</taxon>
        <taxon>Neurospora</taxon>
    </lineage>
</organism>
<evidence type="ECO:0000313" key="8">
    <source>
        <dbReference type="EMBL" id="CAB88644.1"/>
    </source>
</evidence>
<proteinExistence type="predicted"/>
<accession>Q9P6U0</accession>
<evidence type="ECO:0000256" key="2">
    <source>
        <dbReference type="ARBA" id="ARBA00022448"/>
    </source>
</evidence>
<dbReference type="Pfam" id="PF08314">
    <property type="entry name" value="Sec39"/>
    <property type="match status" value="1"/>
</dbReference>
<feature type="compositionally biased region" description="Low complexity" evidence="5">
    <location>
        <begin position="874"/>
        <end position="892"/>
    </location>
</feature>
<protein>
    <submittedName>
        <fullName evidence="8">Uncharacterized protein 15E6.130</fullName>
    </submittedName>
</protein>
<feature type="region of interest" description="Disordered" evidence="5">
    <location>
        <begin position="664"/>
        <end position="688"/>
    </location>
</feature>
<reference evidence="8" key="1">
    <citation type="submission" date="2000-04" db="EMBL/GenBank/DDBJ databases">
        <authorList>
            <person name="Schulte U."/>
            <person name="Aign V."/>
            <person name="Hoheisel J."/>
            <person name="Brandt P."/>
            <person name="Fartmann B."/>
            <person name="Holland R."/>
            <person name="Nyakatura G."/>
            <person name="Mewes H.W."/>
            <person name="Mannhaupt G."/>
        </authorList>
    </citation>
    <scope>NUCLEOTIDE SEQUENCE</scope>
</reference>
<sequence length="1075" mass="116430">MALFLSPPKLVLLAVHLAVKADIDSLTSLAAHHGSVLRKELLLRILLTYLPETLRSSDYVTLIEHIERGEFPESQLDSTENEQKHEIDVSSVESLTEEEAIKKVKKLRLLPLSSPEAPSTAEVAADDTTSLFLLRRSYKVDEEAGLLTELPALLAPFLDHSPAIRWLLVSTIVPLLRRNCEYYPNEPIPYTLAAFQRLPERTIANVLLSQTGAREEDYGQIGRDLKGMIAPWILDRKRWNNKDRESGSAEGLTPRGPDTNEDLCPGWNQVLRWLTSNASKNWRVAANAFDQWEGPQSVDFGGILGGGEEAQLNDEQRRHLDWTYAQAALASTYLISNASVEALEGAYAILNRAVIVTNQDPLPPLQNAVGLLAPLAEQVDGIVASPKNATYLRNDLLDSSNILTWPTETSTAFCQALIISAFILTRAGSPCTLRRVGELALLQDEREQKAEALKLIHSLANQGPKTDDKFWMKARDEILWLRDWGAEDAWGATDSRPKGIFSQLKKEFLEVEFLKALLTNTRYALAKSIYEDSVERPLDEKVLKDAVFSTAMTAYDNASNPNRTRGGLKKCDDMNSIKAFPNTISKSDPVAQKIEALLQATHALSEFRLVLKQGEPFTPVVLRVHADPISIIDRILEQNPKSYTRLHDLLDIGAGMVKAGLTTTTKTPASKQQHSSYTTATLSSEEEEKQRLTAERRITAMCIDAALTEDDFETAYSYILNRLSSPPSSRNRSSTPSSVVIEDDYSWKAALQAGKYRRTSRTVRPTHIGTNASANPEIRHLEQRIECLSTALRIAPTPTLQEILNAFRRAEEELDSALKAEEEAEDAWDAAGDSMHGHHGGGQRVPGAFGTPPGGGGGGTRQHISATGIGSGGSSAAAAAARSAKSSSSSNSRHQQLKHKQTEEAPMSLFDLSRASVLSAQKNLSALSSLQRVAGGLGGHLGGVAGGLSGSVGSLVGGFTSSSSSNTTTNAAGRNSLSSDRDRDMMRPGSRGSTSTAGGGMTNSFYSDGTGTGGEEGNGGGGQQGRVRKRDQLREAAMGTLVSGVGWLVGAPAPTQAQAQAHGGNGNNNGHRREE</sequence>
<feature type="compositionally biased region" description="Low complexity" evidence="5">
    <location>
        <begin position="1053"/>
        <end position="1062"/>
    </location>
</feature>
<evidence type="ECO:0000259" key="7">
    <source>
        <dbReference type="Pfam" id="PF08314"/>
    </source>
</evidence>
<dbReference type="InterPro" id="IPR013244">
    <property type="entry name" value="Sec39_domain"/>
</dbReference>
<keyword evidence="3" id="KW-0256">Endoplasmic reticulum</keyword>
<dbReference type="GO" id="GO:0006890">
    <property type="term" value="P:retrograde vesicle-mediated transport, Golgi to endoplasmic reticulum"/>
    <property type="evidence" value="ECO:0007669"/>
    <property type="project" value="InterPro"/>
</dbReference>
<feature type="region of interest" description="Disordered" evidence="5">
    <location>
        <begin position="961"/>
        <end position="1028"/>
    </location>
</feature>
<feature type="region of interest" description="Disordered" evidence="5">
    <location>
        <begin position="818"/>
        <end position="907"/>
    </location>
</feature>
<feature type="chain" id="PRO_5004330835" evidence="6">
    <location>
        <begin position="22"/>
        <end position="1075"/>
    </location>
</feature>
<name>Q9P6U0_NEUCS</name>
<evidence type="ECO:0000256" key="1">
    <source>
        <dbReference type="ARBA" id="ARBA00004240"/>
    </source>
</evidence>
<dbReference type="GO" id="GO:0015031">
    <property type="term" value="P:protein transport"/>
    <property type="evidence" value="ECO:0007669"/>
    <property type="project" value="UniProtKB-KW"/>
</dbReference>
<dbReference type="PANTHER" id="PTHR40787">
    <property type="entry name" value="SECRETED PROTEIN"/>
    <property type="match status" value="1"/>
</dbReference>
<dbReference type="AlphaFoldDB" id="Q9P6U0"/>
<evidence type="ECO:0000256" key="5">
    <source>
        <dbReference type="SAM" id="MobiDB-lite"/>
    </source>
</evidence>
<dbReference type="GO" id="GO:0005783">
    <property type="term" value="C:endoplasmic reticulum"/>
    <property type="evidence" value="ECO:0007669"/>
    <property type="project" value="UniProtKB-SubCell"/>
</dbReference>
<dbReference type="VEuPathDB" id="FungiDB:NCU01361"/>
<feature type="compositionally biased region" description="Polar residues" evidence="5">
    <location>
        <begin position="664"/>
        <end position="683"/>
    </location>
</feature>
<keyword evidence="4" id="KW-0653">Protein transport</keyword>
<reference evidence="8" key="2">
    <citation type="submission" date="2001-10" db="EMBL/GenBank/DDBJ databases">
        <authorList>
            <person name="German Neurospora genome project"/>
        </authorList>
    </citation>
    <scope>NUCLEOTIDE SEQUENCE</scope>
</reference>
<keyword evidence="6" id="KW-0732">Signal</keyword>
<gene>
    <name evidence="8" type="primary">15E6.130</name>
</gene>
<evidence type="ECO:0000256" key="3">
    <source>
        <dbReference type="ARBA" id="ARBA00022824"/>
    </source>
</evidence>
<evidence type="ECO:0000256" key="4">
    <source>
        <dbReference type="ARBA" id="ARBA00022927"/>
    </source>
</evidence>
<feature type="compositionally biased region" description="Gly residues" evidence="5">
    <location>
        <begin position="1010"/>
        <end position="1024"/>
    </location>
</feature>
<dbReference type="EMBL" id="AL353822">
    <property type="protein sequence ID" value="CAB88644.1"/>
    <property type="molecule type" value="Genomic_DNA"/>
</dbReference>